<evidence type="ECO:0000313" key="2">
    <source>
        <dbReference type="EMBL" id="GIQ79981.1"/>
    </source>
</evidence>
<evidence type="ECO:0000313" key="3">
    <source>
        <dbReference type="Proteomes" id="UP000265618"/>
    </source>
</evidence>
<dbReference type="Proteomes" id="UP000265618">
    <property type="component" value="Unassembled WGS sequence"/>
</dbReference>
<dbReference type="AlphaFoldDB" id="A0A9K3CMT6"/>
<sequence>MPHHHLGLVLLVLLVLSMATLASCGLPRMRRADYGTKGADTSAYLFGWAGIKSFVRGPSQELYDLTTTHRSGIEAHVELERDGEVYETVYLTKATTSDEFQAILDEAGCLLREMY</sequence>
<proteinExistence type="predicted"/>
<evidence type="ECO:0000256" key="1">
    <source>
        <dbReference type="SAM" id="SignalP"/>
    </source>
</evidence>
<feature type="chain" id="PRO_5039930744" evidence="1">
    <location>
        <begin position="23"/>
        <end position="115"/>
    </location>
</feature>
<organism evidence="2 3">
    <name type="scientific">Kipferlia bialata</name>
    <dbReference type="NCBI Taxonomy" id="797122"/>
    <lineage>
        <taxon>Eukaryota</taxon>
        <taxon>Metamonada</taxon>
        <taxon>Carpediemonas-like organisms</taxon>
        <taxon>Kipferlia</taxon>
    </lineage>
</organism>
<comment type="caution">
    <text evidence="2">The sequence shown here is derived from an EMBL/GenBank/DDBJ whole genome shotgun (WGS) entry which is preliminary data.</text>
</comment>
<dbReference type="EMBL" id="BDIP01000086">
    <property type="protein sequence ID" value="GIQ79981.1"/>
    <property type="molecule type" value="Genomic_DNA"/>
</dbReference>
<reference evidence="2 3" key="1">
    <citation type="journal article" date="2018" name="PLoS ONE">
        <title>The draft genome of Kipferlia bialata reveals reductive genome evolution in fornicate parasites.</title>
        <authorList>
            <person name="Tanifuji G."/>
            <person name="Takabayashi S."/>
            <person name="Kume K."/>
            <person name="Takagi M."/>
            <person name="Nakayama T."/>
            <person name="Kamikawa R."/>
            <person name="Inagaki Y."/>
            <person name="Hashimoto T."/>
        </authorList>
    </citation>
    <scope>NUCLEOTIDE SEQUENCE [LARGE SCALE GENOMIC DNA]</scope>
    <source>
        <strain evidence="2">NY0173</strain>
    </source>
</reference>
<accession>A0A9K3CMT6</accession>
<name>A0A9K3CMT6_9EUKA</name>
<protein>
    <submittedName>
        <fullName evidence="2">Uncharacterized protein</fullName>
    </submittedName>
</protein>
<feature type="signal peptide" evidence="1">
    <location>
        <begin position="1"/>
        <end position="22"/>
    </location>
</feature>
<keyword evidence="3" id="KW-1185">Reference proteome</keyword>
<gene>
    <name evidence="2" type="ORF">KIPB_000698</name>
</gene>
<keyword evidence="1" id="KW-0732">Signal</keyword>